<dbReference type="InterPro" id="IPR049517">
    <property type="entry name" value="ACX-like_C"/>
</dbReference>
<gene>
    <name evidence="6" type="ORF">BO71DRAFT_437644</name>
</gene>
<dbReference type="GO" id="GO:0005829">
    <property type="term" value="C:cytosol"/>
    <property type="evidence" value="ECO:0007669"/>
    <property type="project" value="TreeGrafter"/>
</dbReference>
<accession>A0A319DN75</accession>
<dbReference type="Pfam" id="PF05378">
    <property type="entry name" value="Hydant_A_N"/>
    <property type="match status" value="1"/>
</dbReference>
<organism evidence="6 7">
    <name type="scientific">Aspergillus ellipticus CBS 707.79</name>
    <dbReference type="NCBI Taxonomy" id="1448320"/>
    <lineage>
        <taxon>Eukaryota</taxon>
        <taxon>Fungi</taxon>
        <taxon>Dikarya</taxon>
        <taxon>Ascomycota</taxon>
        <taxon>Pezizomycotina</taxon>
        <taxon>Eurotiomycetes</taxon>
        <taxon>Eurotiomycetidae</taxon>
        <taxon>Eurotiales</taxon>
        <taxon>Aspergillaceae</taxon>
        <taxon>Aspergillus</taxon>
        <taxon>Aspergillus subgen. Circumdati</taxon>
    </lineage>
</organism>
<feature type="domain" description="Acetophenone carboxylase-like C-terminal" evidence="5">
    <location>
        <begin position="662"/>
        <end position="731"/>
    </location>
</feature>
<dbReference type="PANTHER" id="PTHR11365:SF2">
    <property type="entry name" value="5-OXOPROLINASE"/>
    <property type="match status" value="1"/>
</dbReference>
<protein>
    <recommendedName>
        <fullName evidence="8">5-oxoprolinase</fullName>
    </recommendedName>
</protein>
<dbReference type="Pfam" id="PF19278">
    <property type="entry name" value="Hydant_A_C"/>
    <property type="match status" value="1"/>
</dbReference>
<evidence type="ECO:0000313" key="7">
    <source>
        <dbReference type="Proteomes" id="UP000247810"/>
    </source>
</evidence>
<evidence type="ECO:0000259" key="2">
    <source>
        <dbReference type="Pfam" id="PF01968"/>
    </source>
</evidence>
<keyword evidence="7" id="KW-1185">Reference proteome</keyword>
<proteinExistence type="inferred from homology"/>
<evidence type="ECO:0000256" key="1">
    <source>
        <dbReference type="ARBA" id="ARBA00010403"/>
    </source>
</evidence>
<dbReference type="OrthoDB" id="4416239at2759"/>
<feature type="domain" description="Hydantoinase/oxoprolinase N-terminal" evidence="4">
    <location>
        <begin position="7"/>
        <end position="221"/>
    </location>
</feature>
<evidence type="ECO:0008006" key="8">
    <source>
        <dbReference type="Google" id="ProtNLM"/>
    </source>
</evidence>
<name>A0A319DN75_9EURO</name>
<dbReference type="VEuPathDB" id="FungiDB:BO71DRAFT_437644"/>
<dbReference type="InterPro" id="IPR008040">
    <property type="entry name" value="Hydant_A_N"/>
</dbReference>
<evidence type="ECO:0000259" key="5">
    <source>
        <dbReference type="Pfam" id="PF19278"/>
    </source>
</evidence>
<dbReference type="STRING" id="1448320.A0A319DN75"/>
<dbReference type="PANTHER" id="PTHR11365">
    <property type="entry name" value="5-OXOPROLINASE RELATED"/>
    <property type="match status" value="1"/>
</dbReference>
<dbReference type="EMBL" id="KZ825805">
    <property type="protein sequence ID" value="PYH99090.1"/>
    <property type="molecule type" value="Genomic_DNA"/>
</dbReference>
<dbReference type="InterPro" id="IPR002821">
    <property type="entry name" value="Hydantoinase_A"/>
</dbReference>
<dbReference type="Pfam" id="PF01968">
    <property type="entry name" value="Hydantoinase_A"/>
    <property type="match status" value="1"/>
</dbReference>
<dbReference type="InterPro" id="IPR045079">
    <property type="entry name" value="Oxoprolinase-like"/>
</dbReference>
<feature type="domain" description="Hydantoinase B/oxoprolinase" evidence="3">
    <location>
        <begin position="833"/>
        <end position="994"/>
    </location>
</feature>
<evidence type="ECO:0000313" key="6">
    <source>
        <dbReference type="EMBL" id="PYH99090.1"/>
    </source>
</evidence>
<dbReference type="GO" id="GO:0006749">
    <property type="term" value="P:glutathione metabolic process"/>
    <property type="evidence" value="ECO:0007669"/>
    <property type="project" value="TreeGrafter"/>
</dbReference>
<reference evidence="6 7" key="1">
    <citation type="submission" date="2018-02" db="EMBL/GenBank/DDBJ databases">
        <title>The genomes of Aspergillus section Nigri reveals drivers in fungal speciation.</title>
        <authorList>
            <consortium name="DOE Joint Genome Institute"/>
            <person name="Vesth T.C."/>
            <person name="Nybo J."/>
            <person name="Theobald S."/>
            <person name="Brandl J."/>
            <person name="Frisvad J.C."/>
            <person name="Nielsen K.F."/>
            <person name="Lyhne E.K."/>
            <person name="Kogle M.E."/>
            <person name="Kuo A."/>
            <person name="Riley R."/>
            <person name="Clum A."/>
            <person name="Nolan M."/>
            <person name="Lipzen A."/>
            <person name="Salamov A."/>
            <person name="Henrissat B."/>
            <person name="Wiebenga A."/>
            <person name="De vries R.P."/>
            <person name="Grigoriev I.V."/>
            <person name="Mortensen U.H."/>
            <person name="Andersen M.R."/>
            <person name="Baker S.E."/>
        </authorList>
    </citation>
    <scope>NUCLEOTIDE SEQUENCE [LARGE SCALE GENOMIC DNA]</scope>
    <source>
        <strain evidence="6 7">CBS 707.79</strain>
    </source>
</reference>
<dbReference type="GO" id="GO:0017168">
    <property type="term" value="F:5-oxoprolinase (ATP-hydrolyzing) activity"/>
    <property type="evidence" value="ECO:0007669"/>
    <property type="project" value="TreeGrafter"/>
</dbReference>
<evidence type="ECO:0000259" key="3">
    <source>
        <dbReference type="Pfam" id="PF02538"/>
    </source>
</evidence>
<comment type="similarity">
    <text evidence="1">Belongs to the oxoprolinase family.</text>
</comment>
<evidence type="ECO:0000259" key="4">
    <source>
        <dbReference type="Pfam" id="PF05378"/>
    </source>
</evidence>
<feature type="domain" description="Hydantoinase A/oxoprolinase" evidence="2">
    <location>
        <begin position="243"/>
        <end position="535"/>
    </location>
</feature>
<dbReference type="InterPro" id="IPR003692">
    <property type="entry name" value="Hydantoinase_B"/>
</dbReference>
<dbReference type="AlphaFoldDB" id="A0A319DN75"/>
<dbReference type="Proteomes" id="UP000247810">
    <property type="component" value="Unassembled WGS sequence"/>
</dbReference>
<dbReference type="Pfam" id="PF02538">
    <property type="entry name" value="Hydantoinase_B"/>
    <property type="match status" value="1"/>
</dbReference>
<sequence length="1003" mass="109496">MAASGIRISIDCGGTFTNIHASIAGRAEDIVLKLLSVNPQNYDNAPAEGIRRILEIASDTQIPPGQTIDLTAVSSIRMGTTVASNALLERRGERTALLVTRGFRDLLLMENQAQPDSFDMTISNQGALYEKIIEIDERVTLEGFTQDAEGHMVNFDSDPNLVTGVSREAVKILRKPYLAIVRQQIESLHDAGIRSIGICFMHSYTHPGHELVVAEIARNMGMSVTISSVSQPMIGMLPRSQWTTADAYLTPITQRFIEDFQKGFANQLEQQPSPQCDFMQSDGSVAQLREISGIKTILSGPAGGVFGYTLTCYDRLSGRPLLGVDIGGTSTDISRFAGQHEHVLKKVTAGTVLPMPQFDIKAVAVGGGSRLVWSNRMFKVGPSSAGADPGPACYRKGGPLTVTDANLFLGRLVPEYFSSTFGPNGNEALDLEATKRKFIDLCSDINNELAPGASSLSPEQVALGFLQAANESIHCPIRILTSIRGCESSSHNLVAFGGAGGQHACSLASLLGINRVILHRHSSVLSAYGMALTEIALGFQAPLSCIFETKNVTHIEEIVASLREKAYAKLQRTSLDAEDDVEFELYLYMNYQGCDTLILVRKPENGWHFEKKFIEQHQQEFGFTIPQPVMVDGVLLRAARKNNIADSADSPDQQIGCLKTFQVPSRDARVMSKDVYYEKTGWQLTPVYDLEALKIADQIRGPALIIDKTQTILVTQNAQATILKNHVIIDMDSSTALSKSQSVSSESSIFGSQPMRIAGLMSQRLHKTSISAMMKHLNLSCSISREHNRLTTNSEGAFPVGAYFCELLLTIIFSLAPHTIIDPGGIPTVTICISRLRNPNGTCSPNHGYYETIFGGTRASTEVHETDVLVRKPNTRTLDPELFERRYPCVVRAINFRRGSCQQGQLYGRDGFIKEIEFREPASVSILSDSGCQAPHVPHGTGAGAAGAAGAKFSLRKVTSRKEMNRAFQLDPKSSFQVEKNDRIIVEIPGADGWENNCGGREM</sequence>